<evidence type="ECO:0000313" key="2">
    <source>
        <dbReference type="EMBL" id="EHI74722.1"/>
    </source>
</evidence>
<accession>G5JRN1</accession>
<evidence type="ECO:0000313" key="3">
    <source>
        <dbReference type="Proteomes" id="UP000004322"/>
    </source>
</evidence>
<protein>
    <submittedName>
        <fullName evidence="2">Uncharacterized protein</fullName>
    </submittedName>
</protein>
<dbReference type="EMBL" id="AEUV02000002">
    <property type="protein sequence ID" value="EHI74722.1"/>
    <property type="molecule type" value="Genomic_DNA"/>
</dbReference>
<reference evidence="2" key="1">
    <citation type="submission" date="2011-07" db="EMBL/GenBank/DDBJ databases">
        <authorList>
            <person name="Stanhope M.J."/>
            <person name="Durkin A.S."/>
            <person name="Hostetler J."/>
            <person name="Kim M."/>
            <person name="Radune D."/>
            <person name="Singh I."/>
            <person name="Town C.D."/>
        </authorList>
    </citation>
    <scope>NUCLEOTIDE SEQUENCE [LARGE SCALE GENOMIC DNA]</scope>
    <source>
        <strain evidence="2">HS-6</strain>
    </source>
</reference>
<feature type="region of interest" description="Disordered" evidence="1">
    <location>
        <begin position="46"/>
        <end position="75"/>
    </location>
</feature>
<dbReference type="OrthoDB" id="2231884at2"/>
<proteinExistence type="predicted"/>
<dbReference type="Proteomes" id="UP000004322">
    <property type="component" value="Unassembled WGS sequence"/>
</dbReference>
<dbReference type="InterPro" id="IPR021462">
    <property type="entry name" value="DUF3114"/>
</dbReference>
<organism evidence="2 3">
    <name type="scientific">Streptococcus criceti HS-6</name>
    <dbReference type="NCBI Taxonomy" id="873449"/>
    <lineage>
        <taxon>Bacteria</taxon>
        <taxon>Bacillati</taxon>
        <taxon>Bacillota</taxon>
        <taxon>Bacilli</taxon>
        <taxon>Lactobacillales</taxon>
        <taxon>Streptococcaceae</taxon>
        <taxon>Streptococcus</taxon>
    </lineage>
</organism>
<dbReference type="RefSeq" id="WP_004228311.1">
    <property type="nucleotide sequence ID" value="NZ_AEUV02000002.1"/>
</dbReference>
<dbReference type="STRING" id="873449.STRCR_2040"/>
<gene>
    <name evidence="2" type="ORF">STRCR_2040</name>
</gene>
<sequence>MILKVHQFRYVISQQQVQYIRDNYRESGMTDEQALAAYLSTMEEGNGDNQYSLSESSRAHNKVKFDKKGKPSYPEGSKANYKVTIGFHSEFIVDQNGNFLNEVDPEGRTDNGTINGASFNYAEKNDDLHEKLDGNNAIGRYDPGYRKTKTKGYYAPNDLKTAIHEGWEDFKSAVTKGEGDEKSWDDSYWNSEGSYSKNGMSSRDRVNNEADEFRGMIESY</sequence>
<keyword evidence="3" id="KW-1185">Reference proteome</keyword>
<comment type="caution">
    <text evidence="2">The sequence shown here is derived from an EMBL/GenBank/DDBJ whole genome shotgun (WGS) entry which is preliminary data.</text>
</comment>
<dbReference type="AlphaFoldDB" id="G5JRN1"/>
<evidence type="ECO:0000256" key="1">
    <source>
        <dbReference type="SAM" id="MobiDB-lite"/>
    </source>
</evidence>
<dbReference type="Pfam" id="PF11311">
    <property type="entry name" value="DUF3114"/>
    <property type="match status" value="1"/>
</dbReference>
<feature type="compositionally biased region" description="Polar residues" evidence="1">
    <location>
        <begin position="47"/>
        <end position="56"/>
    </location>
</feature>
<name>G5JRN1_STRCG</name>